<dbReference type="AlphaFoldDB" id="A0A418YCY3"/>
<protein>
    <submittedName>
        <fullName evidence="3">Pilus assembly protein PilN</fullName>
    </submittedName>
</protein>
<evidence type="ECO:0000256" key="1">
    <source>
        <dbReference type="SAM" id="Coils"/>
    </source>
</evidence>
<keyword evidence="1" id="KW-0175">Coiled coil</keyword>
<name>A0A418YCY3_9GAMM</name>
<dbReference type="GO" id="GO:0043683">
    <property type="term" value="P:type IV pilus assembly"/>
    <property type="evidence" value="ECO:0007669"/>
    <property type="project" value="TreeGrafter"/>
</dbReference>
<feature type="transmembrane region" description="Helical" evidence="2">
    <location>
        <begin position="21"/>
        <end position="43"/>
    </location>
</feature>
<proteinExistence type="predicted"/>
<organism evidence="3 4">
    <name type="scientific">Motilimonas pumila</name>
    <dbReference type="NCBI Taxonomy" id="2303987"/>
    <lineage>
        <taxon>Bacteria</taxon>
        <taxon>Pseudomonadati</taxon>
        <taxon>Pseudomonadota</taxon>
        <taxon>Gammaproteobacteria</taxon>
        <taxon>Alteromonadales</taxon>
        <taxon>Alteromonadales genera incertae sedis</taxon>
        <taxon>Motilimonas</taxon>
    </lineage>
</organism>
<comment type="caution">
    <text evidence="3">The sequence shown here is derived from an EMBL/GenBank/DDBJ whole genome shotgun (WGS) entry which is preliminary data.</text>
</comment>
<gene>
    <name evidence="3" type="ORF">D1Z90_13835</name>
</gene>
<dbReference type="InterPro" id="IPR007813">
    <property type="entry name" value="PilN"/>
</dbReference>
<reference evidence="3 4" key="1">
    <citation type="submission" date="2018-09" db="EMBL/GenBank/DDBJ databases">
        <authorList>
            <person name="Wang F."/>
        </authorList>
    </citation>
    <scope>NUCLEOTIDE SEQUENCE [LARGE SCALE GENOMIC DNA]</scope>
    <source>
        <strain evidence="3 4">PLHSC7-2</strain>
    </source>
</reference>
<dbReference type="InterPro" id="IPR052534">
    <property type="entry name" value="Extracell_DNA_Util/SecSys_Comp"/>
</dbReference>
<reference evidence="3 4" key="2">
    <citation type="submission" date="2019-01" db="EMBL/GenBank/DDBJ databases">
        <title>Motilimonas pumilus sp. nov., isolated from the gut of sea cucumber (Apostichopus japonicus).</title>
        <authorList>
            <person name="Wang F.-Q."/>
            <person name="Ren L.-H."/>
            <person name="Lin Y.-W."/>
            <person name="Sun G.-H."/>
            <person name="Du Z.-J."/>
            <person name="Zhao J.-X."/>
            <person name="Liu X.-J."/>
            <person name="Liu L.-J."/>
        </authorList>
    </citation>
    <scope>NUCLEOTIDE SEQUENCE [LARGE SCALE GENOMIC DNA]</scope>
    <source>
        <strain evidence="3 4">PLHSC7-2</strain>
    </source>
</reference>
<dbReference type="GO" id="GO:0043107">
    <property type="term" value="P:type IV pilus-dependent motility"/>
    <property type="evidence" value="ECO:0007669"/>
    <property type="project" value="TreeGrafter"/>
</dbReference>
<dbReference type="EMBL" id="QZCH01000018">
    <property type="protein sequence ID" value="RJG42355.1"/>
    <property type="molecule type" value="Genomic_DNA"/>
</dbReference>
<feature type="coiled-coil region" evidence="1">
    <location>
        <begin position="47"/>
        <end position="94"/>
    </location>
</feature>
<dbReference type="RefSeq" id="WP_119911371.1">
    <property type="nucleotide sequence ID" value="NZ_QZCH01000018.1"/>
</dbReference>
<dbReference type="Pfam" id="PF05137">
    <property type="entry name" value="PilN"/>
    <property type="match status" value="1"/>
</dbReference>
<keyword evidence="2" id="KW-0472">Membrane</keyword>
<keyword evidence="2" id="KW-0812">Transmembrane</keyword>
<evidence type="ECO:0000313" key="3">
    <source>
        <dbReference type="EMBL" id="RJG42355.1"/>
    </source>
</evidence>
<dbReference type="OrthoDB" id="5296173at2"/>
<sequence length="191" mass="22057">MSNINLLPWREELRKRKEKDFYGALFLVSLVTAAIMFGGKVFLDGEIDKQNQRNAFLNNEITVLDRQIAEIKNIKEKKAEVEKRINLIQQLQERRNWLTDLFNDLPELTPNGVYLETLTFSDVRIAIKGKAESQGRASKMYRNIEESEEFGRESLGGIYADLNSEPIKLFNFDMEFEVISQIKDTGTEGSE</sequence>
<keyword evidence="2" id="KW-1133">Transmembrane helix</keyword>
<dbReference type="Proteomes" id="UP000283255">
    <property type="component" value="Unassembled WGS sequence"/>
</dbReference>
<evidence type="ECO:0000256" key="2">
    <source>
        <dbReference type="SAM" id="Phobius"/>
    </source>
</evidence>
<accession>A0A418YCY3</accession>
<keyword evidence="4" id="KW-1185">Reference proteome</keyword>
<dbReference type="PANTHER" id="PTHR40278">
    <property type="entry name" value="DNA UTILIZATION PROTEIN HOFN"/>
    <property type="match status" value="1"/>
</dbReference>
<evidence type="ECO:0000313" key="4">
    <source>
        <dbReference type="Proteomes" id="UP000283255"/>
    </source>
</evidence>
<dbReference type="PANTHER" id="PTHR40278:SF2">
    <property type="entry name" value="TYPE IV PILUS INNER MEMBRANE COMPONENT PILN"/>
    <property type="match status" value="1"/>
</dbReference>